<keyword evidence="14" id="KW-1185">Reference proteome</keyword>
<dbReference type="Pfam" id="PF12693">
    <property type="entry name" value="GspL_C"/>
    <property type="match status" value="1"/>
</dbReference>
<evidence type="ECO:0000313" key="13">
    <source>
        <dbReference type="EMBL" id="MBD8525556.1"/>
    </source>
</evidence>
<sequence>MLDRHLIRWRADGSTEWLSLGRDGAVIAGPQAGWPERAAERCIGILPADQVLLLESPRVAKSSAQLAKALPYAIEDAVVAPIETQHVAFAEPGSAESVSVAVVARHQLQTILDQAKQNGFALDAMYSEAQCLPYRAEQSCGLLEAGRATVRLGRCRALSLEQSAMSSWLDHAAATTTIHWFHADAERSDGERLTRPVLAWMAAHLPGKDSPNLLQGRFAPPARSAAWQAGWRWAAGVAAAAVLLAFGQLLIERSMLKRHVEERQAQMEQMLRQAVPDVQRIVDPVAQLRAALGAQGGSNDALALLGRLAPLLVGSSALQLEALEYRGGVMELTVFGPDVETLDTLRERILTVPGLQAELTAATPGSRGVEARLRISEVGG</sequence>
<keyword evidence="6" id="KW-0812">Transmembrane</keyword>
<dbReference type="Gene3D" id="3.30.1360.100">
    <property type="entry name" value="General secretion pathway protein M, EpsM"/>
    <property type="match status" value="1"/>
</dbReference>
<comment type="similarity">
    <text evidence="2 10">Belongs to the GSP L family.</text>
</comment>
<comment type="subcellular location">
    <subcellularLocation>
        <location evidence="1">Cell inner membrane</location>
        <topology evidence="1">Single-pass membrane protein</topology>
    </subcellularLocation>
</comment>
<dbReference type="InterPro" id="IPR025691">
    <property type="entry name" value="GspL_pp_dom"/>
</dbReference>
<dbReference type="GO" id="GO:0015628">
    <property type="term" value="P:protein secretion by the type II secretion system"/>
    <property type="evidence" value="ECO:0007669"/>
    <property type="project" value="InterPro"/>
</dbReference>
<evidence type="ECO:0000256" key="4">
    <source>
        <dbReference type="ARBA" id="ARBA00022475"/>
    </source>
</evidence>
<dbReference type="InterPro" id="IPR007812">
    <property type="entry name" value="T2SS_protein-GspL"/>
</dbReference>
<dbReference type="Proteomes" id="UP000613768">
    <property type="component" value="Unassembled WGS sequence"/>
</dbReference>
<dbReference type="NCBIfam" id="TIGR01709">
    <property type="entry name" value="typeII_sec_gspL"/>
    <property type="match status" value="1"/>
</dbReference>
<evidence type="ECO:0000256" key="5">
    <source>
        <dbReference type="ARBA" id="ARBA00022519"/>
    </source>
</evidence>
<evidence type="ECO:0000256" key="10">
    <source>
        <dbReference type="PIRNR" id="PIRNR015761"/>
    </source>
</evidence>
<dbReference type="InterPro" id="IPR024230">
    <property type="entry name" value="GspL_cyto_dom"/>
</dbReference>
<evidence type="ECO:0000256" key="3">
    <source>
        <dbReference type="ARBA" id="ARBA00022448"/>
    </source>
</evidence>
<dbReference type="GO" id="GO:0005886">
    <property type="term" value="C:plasma membrane"/>
    <property type="evidence" value="ECO:0007669"/>
    <property type="project" value="UniProtKB-SubCell"/>
</dbReference>
<dbReference type="CDD" id="cd24017">
    <property type="entry name" value="ASKHA_T2SSL_N"/>
    <property type="match status" value="1"/>
</dbReference>
<comment type="function">
    <text evidence="10">Inner membrane component of the type II secretion system required for the energy-dependent secretion of extracellular factors such as proteases and toxins from the periplasm.</text>
</comment>
<evidence type="ECO:0000259" key="11">
    <source>
        <dbReference type="Pfam" id="PF05134"/>
    </source>
</evidence>
<keyword evidence="3 10" id="KW-0813">Transport</keyword>
<dbReference type="Gene3D" id="3.30.420.380">
    <property type="match status" value="1"/>
</dbReference>
<dbReference type="SUPFAM" id="SSF53067">
    <property type="entry name" value="Actin-like ATPase domain"/>
    <property type="match status" value="1"/>
</dbReference>
<evidence type="ECO:0000313" key="14">
    <source>
        <dbReference type="Proteomes" id="UP000613768"/>
    </source>
</evidence>
<accession>A0AAW3ZHR6</accession>
<evidence type="ECO:0000256" key="1">
    <source>
        <dbReference type="ARBA" id="ARBA00004377"/>
    </source>
</evidence>
<dbReference type="RefSeq" id="WP_192028904.1">
    <property type="nucleotide sequence ID" value="NZ_JACYTR010000010.1"/>
</dbReference>
<reference evidence="13 14" key="1">
    <citation type="submission" date="2020-09" db="EMBL/GenBank/DDBJ databases">
        <title>Pseudoxanthomonas sp. CAU 1598 isolated from sand of Yaerae Beach.</title>
        <authorList>
            <person name="Kim W."/>
        </authorList>
    </citation>
    <scope>NUCLEOTIDE SEQUENCE [LARGE SCALE GENOMIC DNA]</scope>
    <source>
        <strain evidence="13 14">CAU 1598</strain>
    </source>
</reference>
<dbReference type="EMBL" id="JACYTR010000010">
    <property type="protein sequence ID" value="MBD8525556.1"/>
    <property type="molecule type" value="Genomic_DNA"/>
</dbReference>
<evidence type="ECO:0000256" key="6">
    <source>
        <dbReference type="ARBA" id="ARBA00022692"/>
    </source>
</evidence>
<comment type="caution">
    <text evidence="13">The sequence shown here is derived from an EMBL/GenBank/DDBJ whole genome shotgun (WGS) entry which is preliminary data.</text>
</comment>
<dbReference type="AlphaFoldDB" id="A0AAW3ZHR6"/>
<proteinExistence type="inferred from homology"/>
<gene>
    <name evidence="13" type="ORF">IFO71_07365</name>
</gene>
<keyword evidence="5" id="KW-0997">Cell inner membrane</keyword>
<dbReference type="GO" id="GO:0009276">
    <property type="term" value="C:Gram-negative-bacterium-type cell wall"/>
    <property type="evidence" value="ECO:0007669"/>
    <property type="project" value="InterPro"/>
</dbReference>
<dbReference type="GO" id="GO:0015627">
    <property type="term" value="C:type II protein secretion system complex"/>
    <property type="evidence" value="ECO:0007669"/>
    <property type="project" value="InterPro"/>
</dbReference>
<feature type="domain" description="GspL periplasmic" evidence="12">
    <location>
        <begin position="230"/>
        <end position="373"/>
    </location>
</feature>
<evidence type="ECO:0000256" key="2">
    <source>
        <dbReference type="ARBA" id="ARBA00005318"/>
    </source>
</evidence>
<protein>
    <recommendedName>
        <fullName evidence="10">Type II secretion system protein L</fullName>
        <shortName evidence="10">T2SS protein L</shortName>
    </recommendedName>
</protein>
<name>A0AAW3ZHR6_9GAMM</name>
<evidence type="ECO:0000256" key="7">
    <source>
        <dbReference type="ARBA" id="ARBA00022927"/>
    </source>
</evidence>
<keyword evidence="7 10" id="KW-0653">Protein transport</keyword>
<organism evidence="13 14">
    <name type="scientific">Pseudomarimonas arenosa</name>
    <dbReference type="NCBI Taxonomy" id="2774145"/>
    <lineage>
        <taxon>Bacteria</taxon>
        <taxon>Pseudomonadati</taxon>
        <taxon>Pseudomonadota</taxon>
        <taxon>Gammaproteobacteria</taxon>
        <taxon>Lysobacterales</taxon>
        <taxon>Lysobacteraceae</taxon>
        <taxon>Pseudomarimonas</taxon>
    </lineage>
</organism>
<keyword evidence="9" id="KW-0472">Membrane</keyword>
<evidence type="ECO:0000256" key="8">
    <source>
        <dbReference type="ARBA" id="ARBA00022989"/>
    </source>
</evidence>
<feature type="domain" description="GspL cytoplasmic actin-ATPase-like" evidence="11">
    <location>
        <begin position="46"/>
        <end position="219"/>
    </location>
</feature>
<keyword evidence="8" id="KW-1133">Transmembrane helix</keyword>
<dbReference type="InterPro" id="IPR043129">
    <property type="entry name" value="ATPase_NBD"/>
</dbReference>
<evidence type="ECO:0000256" key="9">
    <source>
        <dbReference type="ARBA" id="ARBA00023136"/>
    </source>
</evidence>
<dbReference type="Pfam" id="PF05134">
    <property type="entry name" value="T2SSL"/>
    <property type="match status" value="1"/>
</dbReference>
<dbReference type="PIRSF" id="PIRSF015761">
    <property type="entry name" value="Protein_L"/>
    <property type="match status" value="1"/>
</dbReference>
<keyword evidence="4" id="KW-1003">Cell membrane</keyword>
<evidence type="ECO:0000259" key="12">
    <source>
        <dbReference type="Pfam" id="PF12693"/>
    </source>
</evidence>